<dbReference type="InterPro" id="IPR050814">
    <property type="entry name" value="Myo-inositol_Transporter"/>
</dbReference>
<comment type="subcellular location">
    <subcellularLocation>
        <location evidence="1">Membrane</location>
        <topology evidence="1">Multi-pass membrane protein</topology>
    </subcellularLocation>
</comment>
<evidence type="ECO:0000256" key="2">
    <source>
        <dbReference type="ARBA" id="ARBA00010992"/>
    </source>
</evidence>
<dbReference type="InterPro" id="IPR005829">
    <property type="entry name" value="Sugar_transporter_CS"/>
</dbReference>
<dbReference type="AlphaFoldDB" id="A0A135U5I9"/>
<dbReference type="OrthoDB" id="6339427at2759"/>
<dbReference type="PROSITE" id="PS00216">
    <property type="entry name" value="SUGAR_TRANSPORT_1"/>
    <property type="match status" value="1"/>
</dbReference>
<dbReference type="PROSITE" id="PS50850">
    <property type="entry name" value="MFS"/>
    <property type="match status" value="1"/>
</dbReference>
<protein>
    <recommendedName>
        <fullName evidence="8">Major facilitator superfamily (MFS) profile domain-containing protein</fullName>
    </recommendedName>
</protein>
<keyword evidence="5 7" id="KW-1133">Transmembrane helix</keyword>
<dbReference type="InterPro" id="IPR020846">
    <property type="entry name" value="MFS_dom"/>
</dbReference>
<feature type="transmembrane region" description="Helical" evidence="7">
    <location>
        <begin position="121"/>
        <end position="139"/>
    </location>
</feature>
<dbReference type="GO" id="GO:0005366">
    <property type="term" value="F:myo-inositol:proton symporter activity"/>
    <property type="evidence" value="ECO:0007669"/>
    <property type="project" value="TreeGrafter"/>
</dbReference>
<keyword evidence="6 7" id="KW-0472">Membrane</keyword>
<evidence type="ECO:0000256" key="4">
    <source>
        <dbReference type="ARBA" id="ARBA00022692"/>
    </source>
</evidence>
<dbReference type="InterPro" id="IPR005828">
    <property type="entry name" value="MFS_sugar_transport-like"/>
</dbReference>
<accession>A0A135U5I9</accession>
<dbReference type="EMBL" id="JFFI01001708">
    <property type="protein sequence ID" value="KXH55613.1"/>
    <property type="molecule type" value="Genomic_DNA"/>
</dbReference>
<sequence>METKDFKEMAQHKETVADGSSEIQVSLDGFDFIEQIRKGKFSWLVSITAAIGGMLFGYDTGIISAVLITSGGAFIGAIFAGATADRFGRKIAIHVGSFLFTAGAVIQAAANSLALMTVGRLVVGFGVGSAAMIIPLYIAELSPAKYRGRMIGLDNMCITGGQLVSYGVGSGFAHVHGGWCYMIGGGAIPAIILDCMLPFCPESPRQLIYHGKEQEAEKVIRKIFPNGTDEQVG</sequence>
<evidence type="ECO:0000256" key="1">
    <source>
        <dbReference type="ARBA" id="ARBA00004141"/>
    </source>
</evidence>
<dbReference type="Proteomes" id="UP000070121">
    <property type="component" value="Unassembled WGS sequence"/>
</dbReference>
<dbReference type="Gene3D" id="1.20.1250.20">
    <property type="entry name" value="MFS general substrate transporter like domains"/>
    <property type="match status" value="1"/>
</dbReference>
<dbReference type="GO" id="GO:0016020">
    <property type="term" value="C:membrane"/>
    <property type="evidence" value="ECO:0007669"/>
    <property type="project" value="UniProtKB-SubCell"/>
</dbReference>
<comment type="similarity">
    <text evidence="2">Belongs to the major facilitator superfamily. Sugar transporter (TC 2.A.1.1) family.</text>
</comment>
<dbReference type="PANTHER" id="PTHR48020">
    <property type="entry name" value="PROTON MYO-INOSITOL COTRANSPORTER"/>
    <property type="match status" value="1"/>
</dbReference>
<evidence type="ECO:0000313" key="9">
    <source>
        <dbReference type="EMBL" id="KXH55613.1"/>
    </source>
</evidence>
<feature type="domain" description="Major facilitator superfamily (MFS) profile" evidence="8">
    <location>
        <begin position="1"/>
        <end position="233"/>
    </location>
</feature>
<feature type="transmembrane region" description="Helical" evidence="7">
    <location>
        <begin position="91"/>
        <end position="109"/>
    </location>
</feature>
<proteinExistence type="inferred from homology"/>
<comment type="caution">
    <text evidence="9">The sequence shown here is derived from an EMBL/GenBank/DDBJ whole genome shotgun (WGS) entry which is preliminary data.</text>
</comment>
<keyword evidence="3" id="KW-0813">Transport</keyword>
<name>A0A135U5I9_9PEZI</name>
<evidence type="ECO:0000256" key="5">
    <source>
        <dbReference type="ARBA" id="ARBA00022989"/>
    </source>
</evidence>
<evidence type="ECO:0000313" key="10">
    <source>
        <dbReference type="Proteomes" id="UP000070121"/>
    </source>
</evidence>
<evidence type="ECO:0000256" key="7">
    <source>
        <dbReference type="SAM" id="Phobius"/>
    </source>
</evidence>
<dbReference type="GO" id="GO:1904679">
    <property type="term" value="P:myo-inositol import across plasma membrane"/>
    <property type="evidence" value="ECO:0007669"/>
    <property type="project" value="TreeGrafter"/>
</dbReference>
<evidence type="ECO:0000256" key="6">
    <source>
        <dbReference type="ARBA" id="ARBA00023136"/>
    </source>
</evidence>
<dbReference type="InterPro" id="IPR036259">
    <property type="entry name" value="MFS_trans_sf"/>
</dbReference>
<dbReference type="SUPFAM" id="SSF103473">
    <property type="entry name" value="MFS general substrate transporter"/>
    <property type="match status" value="1"/>
</dbReference>
<reference evidence="9 10" key="1">
    <citation type="submission" date="2014-02" db="EMBL/GenBank/DDBJ databases">
        <title>The genome sequence of Colletotrichum salicis CBS 607.94.</title>
        <authorList>
            <person name="Baroncelli R."/>
            <person name="Thon M.R."/>
        </authorList>
    </citation>
    <scope>NUCLEOTIDE SEQUENCE [LARGE SCALE GENOMIC DNA]</scope>
    <source>
        <strain evidence="9 10">CBS 607.94</strain>
    </source>
</reference>
<keyword evidence="10" id="KW-1185">Reference proteome</keyword>
<gene>
    <name evidence="9" type="ORF">CSAL01_10240</name>
</gene>
<organism evidence="9 10">
    <name type="scientific">Colletotrichum salicis</name>
    <dbReference type="NCBI Taxonomy" id="1209931"/>
    <lineage>
        <taxon>Eukaryota</taxon>
        <taxon>Fungi</taxon>
        <taxon>Dikarya</taxon>
        <taxon>Ascomycota</taxon>
        <taxon>Pezizomycotina</taxon>
        <taxon>Sordariomycetes</taxon>
        <taxon>Hypocreomycetidae</taxon>
        <taxon>Glomerellales</taxon>
        <taxon>Glomerellaceae</taxon>
        <taxon>Colletotrichum</taxon>
        <taxon>Colletotrichum acutatum species complex</taxon>
    </lineage>
</organism>
<keyword evidence="4 7" id="KW-0812">Transmembrane</keyword>
<evidence type="ECO:0000256" key="3">
    <source>
        <dbReference type="ARBA" id="ARBA00022448"/>
    </source>
</evidence>
<dbReference type="PROSITE" id="PS00217">
    <property type="entry name" value="SUGAR_TRANSPORT_2"/>
    <property type="match status" value="1"/>
</dbReference>
<evidence type="ECO:0000259" key="8">
    <source>
        <dbReference type="PROSITE" id="PS50850"/>
    </source>
</evidence>
<feature type="transmembrane region" description="Helical" evidence="7">
    <location>
        <begin position="64"/>
        <end position="84"/>
    </location>
</feature>
<dbReference type="Pfam" id="PF00083">
    <property type="entry name" value="Sugar_tr"/>
    <property type="match status" value="1"/>
</dbReference>
<dbReference type="PANTHER" id="PTHR48020:SF22">
    <property type="entry name" value="MAJOR FACILITATOR SUPERFAMILY (MFS) PROFILE DOMAIN-CONTAINING PROTEIN-RELATED"/>
    <property type="match status" value="1"/>
</dbReference>
<feature type="transmembrane region" description="Helical" evidence="7">
    <location>
        <begin position="41"/>
        <end position="58"/>
    </location>
</feature>